<dbReference type="Pfam" id="PF02755">
    <property type="entry name" value="RPEL"/>
    <property type="match status" value="2"/>
</dbReference>
<feature type="compositionally biased region" description="Polar residues" evidence="9">
    <location>
        <begin position="661"/>
        <end position="671"/>
    </location>
</feature>
<feature type="region of interest" description="Disordered" evidence="9">
    <location>
        <begin position="727"/>
        <end position="768"/>
    </location>
</feature>
<dbReference type="PANTHER" id="PTHR22793:SF12">
    <property type="entry name" value="MYOCARDIN-RELATED TRANSCRIPTION FACTOR, ISOFORM H"/>
    <property type="match status" value="1"/>
</dbReference>
<dbReference type="Gene3D" id="6.10.140.2040">
    <property type="match status" value="1"/>
</dbReference>
<dbReference type="InterPro" id="IPR004018">
    <property type="entry name" value="RPEL_repeat"/>
</dbReference>
<evidence type="ECO:0000256" key="8">
    <source>
        <dbReference type="SAM" id="Coils"/>
    </source>
</evidence>
<dbReference type="SMART" id="SM00513">
    <property type="entry name" value="SAP"/>
    <property type="match status" value="1"/>
</dbReference>
<feature type="region of interest" description="Disordered" evidence="9">
    <location>
        <begin position="373"/>
        <end position="402"/>
    </location>
</feature>
<comment type="caution">
    <text evidence="11">The sequence shown here is derived from an EMBL/GenBank/DDBJ whole genome shotgun (WGS) entry which is preliminary data.</text>
</comment>
<dbReference type="Gene3D" id="1.10.720.30">
    <property type="entry name" value="SAP domain"/>
    <property type="match status" value="1"/>
</dbReference>
<dbReference type="Gene3D" id="6.10.150.10">
    <property type="match status" value="1"/>
</dbReference>
<feature type="region of interest" description="Disordered" evidence="9">
    <location>
        <begin position="611"/>
        <end position="672"/>
    </location>
</feature>
<protein>
    <recommendedName>
        <fullName evidence="10">SAP domain-containing protein</fullName>
    </recommendedName>
</protein>
<keyword evidence="3" id="KW-0805">Transcription regulation</keyword>
<accession>A0A8S1CQN1</accession>
<dbReference type="PROSITE" id="PS51073">
    <property type="entry name" value="RPEL"/>
    <property type="match status" value="2"/>
</dbReference>
<name>A0A8S1CQN1_9INSE</name>
<feature type="compositionally biased region" description="Polar residues" evidence="9">
    <location>
        <begin position="611"/>
        <end position="624"/>
    </location>
</feature>
<feature type="region of interest" description="Disordered" evidence="9">
    <location>
        <begin position="246"/>
        <end position="270"/>
    </location>
</feature>
<sequence>MWLGHYLSVQRAVCVFISVINDPVVVMLRLNFLSVISSRIPRRATAPTHWRSSPQVPTAIRILFFFFNSLVRQRWPAMVKFTNYFYDPISQCRRNDVSALKVKLMLRRPINQLVAQGIMPPLKTPPAFHEVRQKLERAKTGDMLKAKIQQRPDRQELVRQHILEDVGHVDPSLAERQRMLKKARLQDSLNDQLSHRPGPLELIQKNILHTDETIERAVKEGQIAFRATCEGQLTKPQHPNRYITLEEDSSSEGGQSPPQSAPPSVPPAVLPPAALPLKPAAPTLLLSAGMCFEPARCKPVVVPVSVVQCPEAAASPSLTTSLSSLSPISSVASPKSASPSPALVAAPTVITVAPLSVASISAPPSLTAPTTAALMAAQRPSSKAEKELQKNRKKSKTKTQPKARTIKFHEYKGPPNAQKSLNSPTPVETSYELLLQQQQLFLQWQLEWQHKFPQLILPASKKKPSISGAETKFSNLIAVSTSALPQIQPATHSPIASPSQQQSSSNSMSNILPSPAPPTTPTLPPATPESIRAVSKLEDMKVNDLKAELKRRNLPVSGSKPQLIDRLRPYSDQIMFQSDKQPATPGSVSSICGISNPKSCGTLALGDESLSDLSSMDTPCSPATETPLLGLEASSPDNASRSPTSPHPSSPLSLIGGPVSNAPSTLLSPATNMDVDNDLEMASMDTTDAPSSPLSNPVSPASPFAAVLPKTVSEEIINQQQRKIEQLQRELQKSQQQNQQHKAKEQDNSSTKNQLQQHLQQKQQQKQLQQQMHKLQQLQTLRQQQLQQDNVAAATTVHQQQQPILPQALASSGHLQQQQQQLNVKASLAAFLLQQAQQISVGQPQHPFVLSITTTAPTAAPASTPVVNNNNVVINNNNNLVNNREQSEQEQKQHKINQINLLQKQRSNSVAAQPQSPQQQQRSASISSFRGSFDLQQSPAPLIEVAPRKVDSKSPPPPIYEEAAKLLKVHIKQEANASKQKHIKSQIVDDVLEILIKNGELPPSAAQVPVTPTTPGNFANHELAFKAGGVQETKPPPTPPPLPAVSLQDSFTLNLQSMISDLNVPDAKTLEKSDNTFVMSHLDLILGQTGNNPQPMSLPCNNFNQNQVPMVLATNPTVDLGLDLESMDFGQLEPIKLEGADLVDKSIEEPMEGLVSGGDLPMELDMSEWLESMLPSTSQPAPVSSRGHLGTHMPAAPTDMDTYDPLLSNSQDVFDLFNFEDADLKMSSVDMNNLIWDKADYTA</sequence>
<keyword evidence="2" id="KW-0677">Repeat</keyword>
<dbReference type="PANTHER" id="PTHR22793">
    <property type="entry name" value="MYOCARDIN-RELATED TRANSCRIPTION FACTOR-RELATED"/>
    <property type="match status" value="1"/>
</dbReference>
<evidence type="ECO:0000256" key="7">
    <source>
        <dbReference type="PROSITE-ProRule" id="PRU00401"/>
    </source>
</evidence>
<evidence type="ECO:0000259" key="10">
    <source>
        <dbReference type="PROSITE" id="PS50800"/>
    </source>
</evidence>
<feature type="compositionally biased region" description="Polar residues" evidence="9">
    <location>
        <begin position="684"/>
        <end position="699"/>
    </location>
</feature>
<evidence type="ECO:0000256" key="5">
    <source>
        <dbReference type="ARBA" id="ARBA00023163"/>
    </source>
</evidence>
<evidence type="ECO:0000256" key="9">
    <source>
        <dbReference type="SAM" id="MobiDB-lite"/>
    </source>
</evidence>
<feature type="region of interest" description="Disordered" evidence="9">
    <location>
        <begin position="489"/>
        <end position="528"/>
    </location>
</feature>
<dbReference type="GO" id="GO:0005634">
    <property type="term" value="C:nucleus"/>
    <property type="evidence" value="ECO:0007669"/>
    <property type="project" value="UniProtKB-SubCell"/>
</dbReference>
<gene>
    <name evidence="11" type="ORF">CLODIP_2_CD01608</name>
</gene>
<feature type="compositionally biased region" description="Basic residues" evidence="9">
    <location>
        <begin position="391"/>
        <end position="402"/>
    </location>
</feature>
<evidence type="ECO:0000256" key="1">
    <source>
        <dbReference type="ARBA" id="ARBA00004123"/>
    </source>
</evidence>
<keyword evidence="5" id="KW-0804">Transcription</keyword>
<feature type="compositionally biased region" description="Pro residues" evidence="9">
    <location>
        <begin position="514"/>
        <end position="527"/>
    </location>
</feature>
<feature type="compositionally biased region" description="Low complexity" evidence="9">
    <location>
        <begin position="493"/>
        <end position="513"/>
    </location>
</feature>
<feature type="region of interest" description="Disordered" evidence="9">
    <location>
        <begin position="904"/>
        <end position="928"/>
    </location>
</feature>
<dbReference type="Pfam" id="PF02037">
    <property type="entry name" value="SAP"/>
    <property type="match status" value="1"/>
</dbReference>
<feature type="compositionally biased region" description="Low complexity" evidence="9">
    <location>
        <begin position="650"/>
        <end position="660"/>
    </location>
</feature>
<dbReference type="InterPro" id="IPR043451">
    <property type="entry name" value="Myocardin-like"/>
</dbReference>
<feature type="compositionally biased region" description="Pro residues" evidence="9">
    <location>
        <begin position="259"/>
        <end position="270"/>
    </location>
</feature>
<organism evidence="11 12">
    <name type="scientific">Cloeon dipterum</name>
    <dbReference type="NCBI Taxonomy" id="197152"/>
    <lineage>
        <taxon>Eukaryota</taxon>
        <taxon>Metazoa</taxon>
        <taxon>Ecdysozoa</taxon>
        <taxon>Arthropoda</taxon>
        <taxon>Hexapoda</taxon>
        <taxon>Insecta</taxon>
        <taxon>Pterygota</taxon>
        <taxon>Palaeoptera</taxon>
        <taxon>Ephemeroptera</taxon>
        <taxon>Pisciforma</taxon>
        <taxon>Baetidae</taxon>
        <taxon>Cloeon</taxon>
    </lineage>
</organism>
<evidence type="ECO:0000256" key="3">
    <source>
        <dbReference type="ARBA" id="ARBA00023015"/>
    </source>
</evidence>
<keyword evidence="12" id="KW-1185">Reference proteome</keyword>
<dbReference type="GO" id="GO:0045944">
    <property type="term" value="P:positive regulation of transcription by RNA polymerase II"/>
    <property type="evidence" value="ECO:0007669"/>
    <property type="project" value="TreeGrafter"/>
</dbReference>
<dbReference type="EMBL" id="CADEPI010000063">
    <property type="protein sequence ID" value="CAB3371557.1"/>
    <property type="molecule type" value="Genomic_DNA"/>
</dbReference>
<dbReference type="InterPro" id="IPR036361">
    <property type="entry name" value="SAP_dom_sf"/>
</dbReference>
<dbReference type="SUPFAM" id="SSF68906">
    <property type="entry name" value="SAP domain"/>
    <property type="match status" value="1"/>
</dbReference>
<dbReference type="InterPro" id="IPR003034">
    <property type="entry name" value="SAP_dom"/>
</dbReference>
<comment type="subcellular location">
    <subcellularLocation>
        <location evidence="1">Nucleus</location>
    </subcellularLocation>
</comment>
<feature type="domain" description="SAP" evidence="10">
    <location>
        <begin position="537"/>
        <end position="571"/>
    </location>
</feature>
<dbReference type="OrthoDB" id="197676at2759"/>
<evidence type="ECO:0000256" key="2">
    <source>
        <dbReference type="ARBA" id="ARBA00022737"/>
    </source>
</evidence>
<proteinExistence type="predicted"/>
<keyword evidence="4 8" id="KW-0175">Coiled coil</keyword>
<evidence type="ECO:0000256" key="6">
    <source>
        <dbReference type="ARBA" id="ARBA00023242"/>
    </source>
</evidence>
<keyword evidence="6" id="KW-0539">Nucleus</keyword>
<dbReference type="AlphaFoldDB" id="A0A8S1CQN1"/>
<evidence type="ECO:0000256" key="4">
    <source>
        <dbReference type="ARBA" id="ARBA00023054"/>
    </source>
</evidence>
<feature type="coiled-coil region" evidence="8">
    <location>
        <begin position="870"/>
        <end position="897"/>
    </location>
</feature>
<dbReference type="GO" id="GO:0003713">
    <property type="term" value="F:transcription coactivator activity"/>
    <property type="evidence" value="ECO:0007669"/>
    <property type="project" value="TreeGrafter"/>
</dbReference>
<dbReference type="PROSITE" id="PS50800">
    <property type="entry name" value="SAP"/>
    <property type="match status" value="1"/>
</dbReference>
<feature type="region of interest" description="Disordered" evidence="9">
    <location>
        <begin position="683"/>
        <end position="702"/>
    </location>
</feature>
<feature type="repeat" description="RPEL" evidence="7">
    <location>
        <begin position="142"/>
        <end position="167"/>
    </location>
</feature>
<feature type="compositionally biased region" description="Low complexity" evidence="9">
    <location>
        <begin position="754"/>
        <end position="768"/>
    </location>
</feature>
<evidence type="ECO:0000313" key="12">
    <source>
        <dbReference type="Proteomes" id="UP000494165"/>
    </source>
</evidence>
<feature type="compositionally biased region" description="Low complexity" evidence="9">
    <location>
        <begin position="909"/>
        <end position="928"/>
    </location>
</feature>
<reference evidence="11 12" key="1">
    <citation type="submission" date="2020-04" db="EMBL/GenBank/DDBJ databases">
        <authorList>
            <person name="Alioto T."/>
            <person name="Alioto T."/>
            <person name="Gomez Garrido J."/>
        </authorList>
    </citation>
    <scope>NUCLEOTIDE SEQUENCE [LARGE SCALE GENOMIC DNA]</scope>
</reference>
<evidence type="ECO:0000313" key="11">
    <source>
        <dbReference type="EMBL" id="CAB3371557.1"/>
    </source>
</evidence>
<dbReference type="Proteomes" id="UP000494165">
    <property type="component" value="Unassembled WGS sequence"/>
</dbReference>
<feature type="repeat" description="RPEL" evidence="7">
    <location>
        <begin position="187"/>
        <end position="212"/>
    </location>
</feature>
<dbReference type="SMART" id="SM00707">
    <property type="entry name" value="RPEL"/>
    <property type="match status" value="3"/>
</dbReference>